<comment type="caution">
    <text evidence="1">The sequence shown here is derived from an EMBL/GenBank/DDBJ whole genome shotgun (WGS) entry which is preliminary data.</text>
</comment>
<organism evidence="1 2">
    <name type="scientific">Dallia pectoralis</name>
    <name type="common">Alaska blackfish</name>
    <dbReference type="NCBI Taxonomy" id="75939"/>
    <lineage>
        <taxon>Eukaryota</taxon>
        <taxon>Metazoa</taxon>
        <taxon>Chordata</taxon>
        <taxon>Craniata</taxon>
        <taxon>Vertebrata</taxon>
        <taxon>Euteleostomi</taxon>
        <taxon>Actinopterygii</taxon>
        <taxon>Neopterygii</taxon>
        <taxon>Teleostei</taxon>
        <taxon>Protacanthopterygii</taxon>
        <taxon>Esociformes</taxon>
        <taxon>Umbridae</taxon>
        <taxon>Dallia</taxon>
    </lineage>
</organism>
<sequence length="272" mass="28586">MVAPTTTPETNPDTNPGTRFDTTSGSSPNNDTIPGKTHDTTPDTTPDTYSTPGTRPNPKTTPDTKPDTNPGTTPVSNIVLVTNSNTCRTNIASSTHCPLHVFLVDILCGEGKIFNDSSSIQDTARITACRNHNIPITTNSGTANDFIFDTIMDHNSGTTIVTNVGSSPKTNNDTAPETSPDTIPDTSLDITTSPASTFAPFHTNNMDSTSTPTETSAMAHGPVFAPILTQAIVCPPLSLGFPCAVFTASCLSLCVGLPSVKLSLFFEPVIKK</sequence>
<reference evidence="1" key="1">
    <citation type="submission" date="2021-05" db="EMBL/GenBank/DDBJ databases">
        <authorList>
            <person name="Pan Q."/>
            <person name="Jouanno E."/>
            <person name="Zahm M."/>
            <person name="Klopp C."/>
            <person name="Cabau C."/>
            <person name="Louis A."/>
            <person name="Berthelot C."/>
            <person name="Parey E."/>
            <person name="Roest Crollius H."/>
            <person name="Montfort J."/>
            <person name="Robinson-Rechavi M."/>
            <person name="Bouchez O."/>
            <person name="Lampietro C."/>
            <person name="Lopez Roques C."/>
            <person name="Donnadieu C."/>
            <person name="Postlethwait J."/>
            <person name="Bobe J."/>
            <person name="Dillon D."/>
            <person name="Chandos A."/>
            <person name="von Hippel F."/>
            <person name="Guiguen Y."/>
        </authorList>
    </citation>
    <scope>NUCLEOTIDE SEQUENCE</scope>
    <source>
        <strain evidence="1">YG-Jan2019</strain>
    </source>
</reference>
<evidence type="ECO:0000313" key="1">
    <source>
        <dbReference type="EMBL" id="KAJ7997456.1"/>
    </source>
</evidence>
<name>A0ACC2G1M6_DALPE</name>
<dbReference type="Proteomes" id="UP001157502">
    <property type="component" value="Chromosome 19"/>
</dbReference>
<gene>
    <name evidence="1" type="ORF">DPEC_G00229190</name>
</gene>
<evidence type="ECO:0000313" key="2">
    <source>
        <dbReference type="Proteomes" id="UP001157502"/>
    </source>
</evidence>
<keyword evidence="2" id="KW-1185">Reference proteome</keyword>
<accession>A0ACC2G1M6</accession>
<proteinExistence type="predicted"/>
<protein>
    <submittedName>
        <fullName evidence="1">Uncharacterized protein</fullName>
    </submittedName>
</protein>
<dbReference type="EMBL" id="CM055746">
    <property type="protein sequence ID" value="KAJ7997456.1"/>
    <property type="molecule type" value="Genomic_DNA"/>
</dbReference>